<evidence type="ECO:0008006" key="3">
    <source>
        <dbReference type="Google" id="ProtNLM"/>
    </source>
</evidence>
<evidence type="ECO:0000313" key="2">
    <source>
        <dbReference type="EMBL" id="CAD7204297.1"/>
    </source>
</evidence>
<proteinExistence type="predicted"/>
<accession>A0A7R8VUA3</accession>
<dbReference type="EMBL" id="OA572009">
    <property type="protein sequence ID" value="CAD7204297.1"/>
    <property type="molecule type" value="Genomic_DNA"/>
</dbReference>
<evidence type="ECO:0000256" key="1">
    <source>
        <dbReference type="SAM" id="MobiDB-lite"/>
    </source>
</evidence>
<gene>
    <name evidence="2" type="ORF">TDIB3V08_LOCUS10456</name>
</gene>
<protein>
    <recommendedName>
        <fullName evidence="3">Nose resistant-to-fluoxetine protein N-terminal domain-containing protein</fullName>
    </recommendedName>
</protein>
<name>A0A7R8VUA3_TIMDO</name>
<sequence>MEIQCQLGSPLVYDPSTVRVVPKYGMAKTIVTADTLLSDSTVLPSLANNSLPSPLQDRNIDNRWKLGPAYVPNPRRWFQCQEFRHMKLPCSGKSSCAECGNEAHDKPCESPKFCVNCKGLHSAWSRACPKCMARKEYASLQTPVFQTSYIQIVSQNRDFPNCHCAVNISKTFSRSMPLASARDTYSYATHYGVDEIITEEVGVGGGTGEAAKASPTGAQRKAHRGTTKTILNKKRSKAITNPSRKYSTPQSLLEKQKPLLNMPNGLKALMELSFCIPSSCSASDWQRHLIKLMEPYNVSYHVEVKEMECQTKTTRKLDTADWVAGSLIVFVALLVVASTSYDIYRPSGPGRQIGTFLHPLAATTSLLSMYHAKVVLCSVLWSFPSRVLTVPDVVVPQKGMATSIVAADTLLSATNVLPKSAGNSLPSPLQSRNMDKRRKRLRPVEPHRFFNVCKGVLT</sequence>
<dbReference type="AlphaFoldDB" id="A0A7R8VUA3"/>
<organism evidence="2">
    <name type="scientific">Timema douglasi</name>
    <name type="common">Walking stick</name>
    <dbReference type="NCBI Taxonomy" id="61478"/>
    <lineage>
        <taxon>Eukaryota</taxon>
        <taxon>Metazoa</taxon>
        <taxon>Ecdysozoa</taxon>
        <taxon>Arthropoda</taxon>
        <taxon>Hexapoda</taxon>
        <taxon>Insecta</taxon>
        <taxon>Pterygota</taxon>
        <taxon>Neoptera</taxon>
        <taxon>Polyneoptera</taxon>
        <taxon>Phasmatodea</taxon>
        <taxon>Timematodea</taxon>
        <taxon>Timematoidea</taxon>
        <taxon>Timematidae</taxon>
        <taxon>Timema</taxon>
    </lineage>
</organism>
<reference evidence="2" key="1">
    <citation type="submission" date="2020-11" db="EMBL/GenBank/DDBJ databases">
        <authorList>
            <person name="Tran Van P."/>
        </authorList>
    </citation>
    <scope>NUCLEOTIDE SEQUENCE</scope>
</reference>
<feature type="region of interest" description="Disordered" evidence="1">
    <location>
        <begin position="207"/>
        <end position="226"/>
    </location>
</feature>